<keyword evidence="2" id="KW-1185">Reference proteome</keyword>
<comment type="caution">
    <text evidence="1">The sequence shown here is derived from an EMBL/GenBank/DDBJ whole genome shotgun (WGS) entry which is preliminary data.</text>
</comment>
<gene>
    <name evidence="1" type="ORF">GCM10010448_50420</name>
</gene>
<organism evidence="1 2">
    <name type="scientific">Streptomyces glomeratus</name>
    <dbReference type="NCBI Taxonomy" id="284452"/>
    <lineage>
        <taxon>Bacteria</taxon>
        <taxon>Bacillati</taxon>
        <taxon>Actinomycetota</taxon>
        <taxon>Actinomycetes</taxon>
        <taxon>Kitasatosporales</taxon>
        <taxon>Streptomycetaceae</taxon>
        <taxon>Streptomyces</taxon>
    </lineage>
</organism>
<proteinExistence type="predicted"/>
<evidence type="ECO:0000313" key="1">
    <source>
        <dbReference type="EMBL" id="GAA3060937.1"/>
    </source>
</evidence>
<dbReference type="EMBL" id="BAAAUF010000048">
    <property type="protein sequence ID" value="GAA3060937.1"/>
    <property type="molecule type" value="Genomic_DNA"/>
</dbReference>
<name>A0ABP6LU10_9ACTN</name>
<accession>A0ABP6LU10</accession>
<evidence type="ECO:0000313" key="2">
    <source>
        <dbReference type="Proteomes" id="UP001501532"/>
    </source>
</evidence>
<evidence type="ECO:0008006" key="3">
    <source>
        <dbReference type="Google" id="ProtNLM"/>
    </source>
</evidence>
<reference evidence="2" key="1">
    <citation type="journal article" date="2019" name="Int. J. Syst. Evol. Microbiol.">
        <title>The Global Catalogue of Microorganisms (GCM) 10K type strain sequencing project: providing services to taxonomists for standard genome sequencing and annotation.</title>
        <authorList>
            <consortium name="The Broad Institute Genomics Platform"/>
            <consortium name="The Broad Institute Genome Sequencing Center for Infectious Disease"/>
            <person name="Wu L."/>
            <person name="Ma J."/>
        </authorList>
    </citation>
    <scope>NUCLEOTIDE SEQUENCE [LARGE SCALE GENOMIC DNA]</scope>
    <source>
        <strain evidence="2">JCM 9091</strain>
    </source>
</reference>
<dbReference type="Proteomes" id="UP001501532">
    <property type="component" value="Unassembled WGS sequence"/>
</dbReference>
<protein>
    <recommendedName>
        <fullName evidence="3">Lipoprotein</fullName>
    </recommendedName>
</protein>
<sequence length="334" mass="34835">MRVNRLPKTLGPRVSQPAGPFLHLGNAMRIRATVAAVSGALALSAFAVPAAQAADVAPAHRAAVAKVLQSARATSGKQAFTARTGTSGAPYALHVTFSNFKIGKAYKVGTNAHVSIPVSYTLTHGADVDITSPDFETEVYLYKGSYDNPDNFLIGDKSATCTATSSTAATCKGAIDVYPAYGDLENADAGTWGAAAGAIDWNGQLNTTDPDISKVGVAEQGALGKTLIQRNSALTADASPEPVRKGATLTVKGKLSHADWEADKYTGDAGQWVKLQFRKKGSSTYTTLKTMKTDSAGNLKTTVKASVDGYFRYSFAGTSTTPAVNAAGDFVDVR</sequence>